<sequence>MTAASANTPAKVIAEAKARQREDLKQRKDAKGILDPNDVGGRYDAERGLLTTLGGQLREITADDLRQFANHTQRLGKQFTGGITAKQIVDLSMPDRRRRANEEIRFAVPMEIKGNRIHFVTNAGPDSRALRHHVYVAFPSLGAVAASAGQTPALARRLAAGQVQIECDCEDWRYVFRYIATVGGYNAGRPETGFPKLRNPKLRGIACKHVLRTAHMLSQPAALMKIAQMIDLSRGTLDRNATKRVTKAEAEEIAKQQAKQAAWKRMQVESSSEKRERLAAARAIAQARRGERPTPDSGVSQKPTPAQVRAAVADLRKQMDILVAAGQMTRQRADAIIKEAQGD</sequence>
<gene>
    <name evidence="2" type="ORF">X805_24030</name>
</gene>
<reference evidence="2 3" key="1">
    <citation type="journal article" date="2014" name="FEMS Microbiol. Ecol.">
        <title>Sphaerotilus natans encrusted with nanoball-shaped Fe(III) oxide minerals formed by nitrate-reducing mixotrophic Fe(II) oxidation.</title>
        <authorList>
            <person name="Park S."/>
            <person name="Kim D.H."/>
            <person name="Lee J.H."/>
            <person name="Hur H.G."/>
        </authorList>
    </citation>
    <scope>NUCLEOTIDE SEQUENCE [LARGE SCALE GENOMIC DNA]</scope>
    <source>
        <strain evidence="2 3">DSM 6575</strain>
    </source>
</reference>
<name>A0A059KLT0_9BURK</name>
<evidence type="ECO:0000313" key="3">
    <source>
        <dbReference type="Proteomes" id="UP000026714"/>
    </source>
</evidence>
<feature type="region of interest" description="Disordered" evidence="1">
    <location>
        <begin position="267"/>
        <end position="308"/>
    </location>
</feature>
<evidence type="ECO:0000256" key="1">
    <source>
        <dbReference type="SAM" id="MobiDB-lite"/>
    </source>
</evidence>
<accession>A0A059KLT0</accession>
<feature type="compositionally biased region" description="Basic and acidic residues" evidence="1">
    <location>
        <begin position="14"/>
        <end position="32"/>
    </location>
</feature>
<feature type="region of interest" description="Disordered" evidence="1">
    <location>
        <begin position="1"/>
        <end position="32"/>
    </location>
</feature>
<keyword evidence="3" id="KW-1185">Reference proteome</keyword>
<dbReference type="AlphaFoldDB" id="A0A059KLT0"/>
<dbReference type="RefSeq" id="WP_051631946.1">
    <property type="nucleotide sequence ID" value="NZ_AZRA01000061.1"/>
</dbReference>
<protein>
    <recommendedName>
        <fullName evidence="4">SWIM-type domain-containing protein</fullName>
    </recommendedName>
</protein>
<evidence type="ECO:0008006" key="4">
    <source>
        <dbReference type="Google" id="ProtNLM"/>
    </source>
</evidence>
<organism evidence="2 3">
    <name type="scientific">Sphaerotilus natans subsp. natans DSM 6575</name>
    <dbReference type="NCBI Taxonomy" id="1286631"/>
    <lineage>
        <taxon>Bacteria</taxon>
        <taxon>Pseudomonadati</taxon>
        <taxon>Pseudomonadota</taxon>
        <taxon>Betaproteobacteria</taxon>
        <taxon>Burkholderiales</taxon>
        <taxon>Sphaerotilaceae</taxon>
        <taxon>Sphaerotilus</taxon>
    </lineage>
</organism>
<dbReference type="Proteomes" id="UP000026714">
    <property type="component" value="Unassembled WGS sequence"/>
</dbReference>
<dbReference type="eggNOG" id="ENOG5032BU0">
    <property type="taxonomic scope" value="Bacteria"/>
</dbReference>
<proteinExistence type="predicted"/>
<comment type="caution">
    <text evidence="2">The sequence shown here is derived from an EMBL/GenBank/DDBJ whole genome shotgun (WGS) entry which is preliminary data.</text>
</comment>
<evidence type="ECO:0000313" key="2">
    <source>
        <dbReference type="EMBL" id="KDB52033.1"/>
    </source>
</evidence>
<dbReference type="EMBL" id="AZRA01000061">
    <property type="protein sequence ID" value="KDB52033.1"/>
    <property type="molecule type" value="Genomic_DNA"/>
</dbReference>
<dbReference type="STRING" id="34103.SAMN05421778_101335"/>